<sequence length="70" mass="7855">MVPSGKDISRSATHGKPGRAFFFGDLTEINYYISHYYLICAFLLFFRNIAQPNATDPGRLSTFSAGTKKF</sequence>
<accession>A0A212KG53</accession>
<gene>
    <name evidence="2" type="ORF">KL86DPRO_60230</name>
</gene>
<keyword evidence="1" id="KW-1133">Transmembrane helix</keyword>
<feature type="transmembrane region" description="Helical" evidence="1">
    <location>
        <begin position="29"/>
        <end position="46"/>
    </location>
</feature>
<evidence type="ECO:0000313" key="2">
    <source>
        <dbReference type="EMBL" id="SBW10622.1"/>
    </source>
</evidence>
<dbReference type="EMBL" id="FLUQ01000006">
    <property type="protein sequence ID" value="SBW10622.1"/>
    <property type="molecule type" value="Genomic_DNA"/>
</dbReference>
<name>A0A212KG53_9DELT</name>
<keyword evidence="1" id="KW-0812">Transmembrane</keyword>
<dbReference type="AlphaFoldDB" id="A0A212KG53"/>
<protein>
    <submittedName>
        <fullName evidence="2">Uncharacterized protein</fullName>
    </submittedName>
</protein>
<evidence type="ECO:0000256" key="1">
    <source>
        <dbReference type="SAM" id="Phobius"/>
    </source>
</evidence>
<organism evidence="2">
    <name type="scientific">uncultured delta proteobacterium</name>
    <dbReference type="NCBI Taxonomy" id="34034"/>
    <lineage>
        <taxon>Bacteria</taxon>
        <taxon>Deltaproteobacteria</taxon>
        <taxon>environmental samples</taxon>
    </lineage>
</organism>
<proteinExistence type="predicted"/>
<reference evidence="2" key="1">
    <citation type="submission" date="2016-04" db="EMBL/GenBank/DDBJ databases">
        <authorList>
            <person name="Evans L.H."/>
            <person name="Alamgir A."/>
            <person name="Owens N."/>
            <person name="Weber N.D."/>
            <person name="Virtaneva K."/>
            <person name="Barbian K."/>
            <person name="Babar A."/>
            <person name="Rosenke K."/>
        </authorList>
    </citation>
    <scope>NUCLEOTIDE SEQUENCE</scope>
    <source>
        <strain evidence="2">86</strain>
    </source>
</reference>
<keyword evidence="1" id="KW-0472">Membrane</keyword>